<feature type="compositionally biased region" description="Basic and acidic residues" evidence="2">
    <location>
        <begin position="42"/>
        <end position="61"/>
    </location>
</feature>
<keyword evidence="1" id="KW-0863">Zinc-finger</keyword>
<dbReference type="PROSITE" id="PS00028">
    <property type="entry name" value="ZINC_FINGER_C2H2_1"/>
    <property type="match status" value="1"/>
</dbReference>
<dbReference type="EnsemblPlants" id="Ma01_t15430.1">
    <property type="protein sequence ID" value="Ma01_p15430.1"/>
    <property type="gene ID" value="Ma01_g15430"/>
</dbReference>
<keyword evidence="1" id="KW-0479">Metal-binding</keyword>
<proteinExistence type="predicted"/>
<dbReference type="Gramene" id="Ma01_t15430.1">
    <property type="protein sequence ID" value="Ma01_p15430.1"/>
    <property type="gene ID" value="Ma01_g15430"/>
</dbReference>
<dbReference type="GO" id="GO:0003700">
    <property type="term" value="F:DNA-binding transcription factor activity"/>
    <property type="evidence" value="ECO:0007669"/>
    <property type="project" value="InterPro"/>
</dbReference>
<reference evidence="4" key="1">
    <citation type="submission" date="2021-03" db="EMBL/GenBank/DDBJ databases">
        <authorList>
            <consortium name="Genoscope - CEA"/>
            <person name="William W."/>
        </authorList>
    </citation>
    <scope>NUCLEOTIDE SEQUENCE</scope>
    <source>
        <strain evidence="4">Doubled-haploid Pahang</strain>
    </source>
</reference>
<reference evidence="5" key="2">
    <citation type="submission" date="2021-05" db="UniProtKB">
        <authorList>
            <consortium name="EnsemblPlants"/>
        </authorList>
    </citation>
    <scope>IDENTIFICATION</scope>
    <source>
        <strain evidence="5">subsp. malaccensis</strain>
    </source>
</reference>
<organism evidence="5 6">
    <name type="scientific">Musa acuminata subsp. malaccensis</name>
    <name type="common">Wild banana</name>
    <name type="synonym">Musa malaccensis</name>
    <dbReference type="NCBI Taxonomy" id="214687"/>
    <lineage>
        <taxon>Eukaryota</taxon>
        <taxon>Viridiplantae</taxon>
        <taxon>Streptophyta</taxon>
        <taxon>Embryophyta</taxon>
        <taxon>Tracheophyta</taxon>
        <taxon>Spermatophyta</taxon>
        <taxon>Magnoliopsida</taxon>
        <taxon>Liliopsida</taxon>
        <taxon>Zingiberales</taxon>
        <taxon>Musaceae</taxon>
        <taxon>Musa</taxon>
    </lineage>
</organism>
<dbReference type="InterPro" id="IPR044291">
    <property type="entry name" value="GIS/GIS2/ZFP8"/>
</dbReference>
<protein>
    <submittedName>
        <fullName evidence="4">(wild Malaysian banana) hypothetical protein</fullName>
    </submittedName>
</protein>
<feature type="region of interest" description="Disordered" evidence="2">
    <location>
        <begin position="20"/>
        <end position="77"/>
    </location>
</feature>
<feature type="domain" description="C2H2-type" evidence="3">
    <location>
        <begin position="83"/>
        <end position="110"/>
    </location>
</feature>
<evidence type="ECO:0000256" key="1">
    <source>
        <dbReference type="PROSITE-ProRule" id="PRU00042"/>
    </source>
</evidence>
<dbReference type="GO" id="GO:0009739">
    <property type="term" value="P:response to gibberellin"/>
    <property type="evidence" value="ECO:0007669"/>
    <property type="project" value="InterPro"/>
</dbReference>
<sequence>MGGRETRDFMSVDAFSQLPFLRPAHDKPSSNASGIRLFGVEVPREPHEDPREPHDAEESSKDLTANTNTGDGGGGGSESGRRFECHYCCRHFPTSQALGGHQNAHKRERHHAKQAQLHPAMVASLHHQPSALDGHGVYGFNYHHQHLHHCRLGFDPAAPPHYSPWRTGASVGARFFMGPGAAAAPITGSPLIRRVPAGVHGGGRTGLIPSSDGVMPLPLIREDVAGVGWSGNAAISSSSSSSQFAYESMQTETVSLDLHL</sequence>
<dbReference type="GO" id="GO:0008270">
    <property type="term" value="F:zinc ion binding"/>
    <property type="evidence" value="ECO:0007669"/>
    <property type="project" value="UniProtKB-KW"/>
</dbReference>
<gene>
    <name evidence="4" type="ORF">GSMUA_299080.1</name>
</gene>
<evidence type="ECO:0000313" key="5">
    <source>
        <dbReference type="EnsemblPlants" id="Ma01_p15430.1"/>
    </source>
</evidence>
<dbReference type="InterPro" id="IPR013087">
    <property type="entry name" value="Znf_C2H2_type"/>
</dbReference>
<accession>A0A804HUF6</accession>
<evidence type="ECO:0000256" key="2">
    <source>
        <dbReference type="SAM" id="MobiDB-lite"/>
    </source>
</evidence>
<name>A0A804HUF6_MUSAM</name>
<dbReference type="EMBL" id="HG996466">
    <property type="protein sequence ID" value="CAG1859613.1"/>
    <property type="molecule type" value="Genomic_DNA"/>
</dbReference>
<keyword evidence="1" id="KW-0862">Zinc</keyword>
<dbReference type="OrthoDB" id="9442240at2759"/>
<evidence type="ECO:0000313" key="4">
    <source>
        <dbReference type="EMBL" id="CAG1859613.1"/>
    </source>
</evidence>
<dbReference type="PANTHER" id="PTHR46547:SF7">
    <property type="entry name" value="ZINC FINGER PROTEIN GIS"/>
    <property type="match status" value="1"/>
</dbReference>
<evidence type="ECO:0000313" key="6">
    <source>
        <dbReference type="Proteomes" id="UP000012960"/>
    </source>
</evidence>
<dbReference type="FunCoup" id="A0A804HUF6">
    <property type="interactions" value="35"/>
</dbReference>
<evidence type="ECO:0000259" key="3">
    <source>
        <dbReference type="PROSITE" id="PS50157"/>
    </source>
</evidence>
<dbReference type="PANTHER" id="PTHR46547">
    <property type="entry name" value="ZINC FINGER PROTEIN GIS"/>
    <property type="match status" value="1"/>
</dbReference>
<dbReference type="GO" id="GO:0010090">
    <property type="term" value="P:trichome morphogenesis"/>
    <property type="evidence" value="ECO:0007669"/>
    <property type="project" value="InterPro"/>
</dbReference>
<dbReference type="Proteomes" id="UP000012960">
    <property type="component" value="Unplaced"/>
</dbReference>
<dbReference type="AlphaFoldDB" id="A0A804HUF6"/>
<dbReference type="PROSITE" id="PS50157">
    <property type="entry name" value="ZINC_FINGER_C2H2_2"/>
    <property type="match status" value="1"/>
</dbReference>
<keyword evidence="6" id="KW-1185">Reference proteome</keyword>